<dbReference type="AlphaFoldDB" id="A0A0B8PD12"/>
<evidence type="ECO:0000313" key="2">
    <source>
        <dbReference type="EMBL" id="GAM64760.1"/>
    </source>
</evidence>
<keyword evidence="1" id="KW-0812">Transmembrane</keyword>
<comment type="caution">
    <text evidence="2">The sequence shown here is derived from an EMBL/GenBank/DDBJ whole genome shotgun (WGS) entry which is preliminary data.</text>
</comment>
<keyword evidence="1" id="KW-1133">Transmembrane helix</keyword>
<name>A0A0B8PD12_9VIBR</name>
<sequence>MSTIVETYLIVALTMALLSLWKTYSGPAIAAVMSYSYPEMLLFNMLPALIAAYVGWSLGHSI</sequence>
<feature type="transmembrane region" description="Helical" evidence="1">
    <location>
        <begin position="41"/>
        <end position="59"/>
    </location>
</feature>
<keyword evidence="1" id="KW-0472">Membrane</keyword>
<proteinExistence type="predicted"/>
<dbReference type="Proteomes" id="UP000031670">
    <property type="component" value="Unassembled WGS sequence"/>
</dbReference>
<gene>
    <name evidence="2" type="ORF">JCM19232_4452</name>
</gene>
<organism evidence="2 3">
    <name type="scientific">Vibrio ishigakensis</name>
    <dbReference type="NCBI Taxonomy" id="1481914"/>
    <lineage>
        <taxon>Bacteria</taxon>
        <taxon>Pseudomonadati</taxon>
        <taxon>Pseudomonadota</taxon>
        <taxon>Gammaproteobacteria</taxon>
        <taxon>Vibrionales</taxon>
        <taxon>Vibrionaceae</taxon>
        <taxon>Vibrio</taxon>
    </lineage>
</organism>
<dbReference type="EMBL" id="BBSA01000014">
    <property type="protein sequence ID" value="GAM64760.1"/>
    <property type="molecule type" value="Genomic_DNA"/>
</dbReference>
<protein>
    <submittedName>
        <fullName evidence="2">Uncharacterized protein</fullName>
    </submittedName>
</protein>
<evidence type="ECO:0000313" key="3">
    <source>
        <dbReference type="Proteomes" id="UP000031670"/>
    </source>
</evidence>
<evidence type="ECO:0000256" key="1">
    <source>
        <dbReference type="SAM" id="Phobius"/>
    </source>
</evidence>
<reference evidence="2 3" key="1">
    <citation type="submission" date="2015-01" db="EMBL/GenBank/DDBJ databases">
        <title>Vibrio sp. C5 JCM 19232 whole genome shotgun sequence.</title>
        <authorList>
            <person name="Sawabe T."/>
            <person name="Meirelles P."/>
            <person name="Feng G."/>
            <person name="Sayaka M."/>
            <person name="Hattori M."/>
            <person name="Ohkuma M."/>
        </authorList>
    </citation>
    <scope>NUCLEOTIDE SEQUENCE [LARGE SCALE GENOMIC DNA]</scope>
    <source>
        <strain evidence="2 3">JCM19232</strain>
    </source>
</reference>
<accession>A0A0B8PD12</accession>
<reference evidence="2 3" key="2">
    <citation type="submission" date="2015-01" db="EMBL/GenBank/DDBJ databases">
        <authorList>
            <consortium name="NBRP consortium"/>
            <person name="Sawabe T."/>
            <person name="Meirelles P."/>
            <person name="Feng G."/>
            <person name="Sayaka M."/>
            <person name="Hattori M."/>
            <person name="Ohkuma M."/>
        </authorList>
    </citation>
    <scope>NUCLEOTIDE SEQUENCE [LARGE SCALE GENOMIC DNA]</scope>
    <source>
        <strain evidence="2 3">JCM19232</strain>
    </source>
</reference>